<dbReference type="RefSeq" id="WP_324277191.1">
    <property type="nucleotide sequence ID" value="NZ_CP141261.1"/>
</dbReference>
<feature type="transmembrane region" description="Helical" evidence="2">
    <location>
        <begin position="39"/>
        <end position="57"/>
    </location>
</feature>
<feature type="compositionally biased region" description="Basic residues" evidence="1">
    <location>
        <begin position="501"/>
        <end position="512"/>
    </location>
</feature>
<feature type="compositionally biased region" description="Low complexity" evidence="1">
    <location>
        <begin position="1"/>
        <end position="18"/>
    </location>
</feature>
<feature type="compositionally biased region" description="Polar residues" evidence="1">
    <location>
        <begin position="470"/>
        <end position="479"/>
    </location>
</feature>
<feature type="transmembrane region" description="Helical" evidence="2">
    <location>
        <begin position="370"/>
        <end position="390"/>
    </location>
</feature>
<feature type="region of interest" description="Disordered" evidence="1">
    <location>
        <begin position="469"/>
        <end position="566"/>
    </location>
</feature>
<evidence type="ECO:0008006" key="5">
    <source>
        <dbReference type="Google" id="ProtNLM"/>
    </source>
</evidence>
<keyword evidence="2" id="KW-0472">Membrane</keyword>
<keyword evidence="4" id="KW-1185">Reference proteome</keyword>
<name>A0ABZ1B4Z5_9ACTN</name>
<feature type="region of interest" description="Disordered" evidence="1">
    <location>
        <begin position="178"/>
        <end position="248"/>
    </location>
</feature>
<feature type="compositionally biased region" description="Basic and acidic residues" evidence="1">
    <location>
        <begin position="531"/>
        <end position="543"/>
    </location>
</feature>
<feature type="transmembrane region" description="Helical" evidence="2">
    <location>
        <begin position="314"/>
        <end position="332"/>
    </location>
</feature>
<reference evidence="3 4" key="1">
    <citation type="submission" date="2023-12" db="EMBL/GenBank/DDBJ databases">
        <title>Blastococcus brunescens sp. nov., an actonobacterium isolated from sandstone collected in sahara desert.</title>
        <authorList>
            <person name="Gtari M."/>
            <person name="Ghodhbane F."/>
        </authorList>
    </citation>
    <scope>NUCLEOTIDE SEQUENCE [LARGE SCALE GENOMIC DNA]</scope>
    <source>
        <strain evidence="3 4">BMG 8361</strain>
    </source>
</reference>
<keyword evidence="2" id="KW-0812">Transmembrane</keyword>
<evidence type="ECO:0000256" key="1">
    <source>
        <dbReference type="SAM" id="MobiDB-lite"/>
    </source>
</evidence>
<proteinExistence type="predicted"/>
<dbReference type="EMBL" id="CP141261">
    <property type="protein sequence ID" value="WRL65874.1"/>
    <property type="molecule type" value="Genomic_DNA"/>
</dbReference>
<protein>
    <recommendedName>
        <fullName evidence="5">Glycosyltransferase RgtA/B/C/D-like domain-containing protein</fullName>
    </recommendedName>
</protein>
<feature type="compositionally biased region" description="Low complexity" evidence="1">
    <location>
        <begin position="195"/>
        <end position="230"/>
    </location>
</feature>
<feature type="region of interest" description="Disordered" evidence="1">
    <location>
        <begin position="1"/>
        <end position="31"/>
    </location>
</feature>
<feature type="transmembrane region" description="Helical" evidence="2">
    <location>
        <begin position="111"/>
        <end position="133"/>
    </location>
</feature>
<gene>
    <name evidence="3" type="ORF">U6N30_10115</name>
</gene>
<organism evidence="3 4">
    <name type="scientific">Blastococcus brunescens</name>
    <dbReference type="NCBI Taxonomy" id="1564165"/>
    <lineage>
        <taxon>Bacteria</taxon>
        <taxon>Bacillati</taxon>
        <taxon>Actinomycetota</taxon>
        <taxon>Actinomycetes</taxon>
        <taxon>Geodermatophilales</taxon>
        <taxon>Geodermatophilaceae</taxon>
        <taxon>Blastococcus</taxon>
    </lineage>
</organism>
<keyword evidence="2" id="KW-1133">Transmembrane helix</keyword>
<accession>A0ABZ1B4Z5</accession>
<evidence type="ECO:0000313" key="4">
    <source>
        <dbReference type="Proteomes" id="UP001324287"/>
    </source>
</evidence>
<sequence>MTEVAEAPAAPRLVAAAPDTTPDLREPRRRRPRSRGRRVLLLAAFLVMAQLLVRAWVSLAGVLSQNDLVVAGRSVRLPLLSSEFLVADDGRFAPLADLLTGALTRIAPLEYWPMAAALVVLQALASLAVLRLLRLLLGDRPVLLLPLVLYLFSPSRWPRSTTGRSPSALCRCRPASPGCAATRSPCTAPDGSVTPSQARSSSGSSSASASRRWSSRRSPSSCSSSCSASPARPPRGGRPSPGGVAVGRPGGDGAVLVWRFGSAVQPRTVPAEQSGSLTTAVDAVGTTITDGILPGLVGGPLFWTDFGTWADPPTALVVGAAAVLLAAGWISWRRQTGGVVWVLLVGYVVTNVLVLVVSRLTSGVSAEFALNLRFFPDIVLVAAIAVALVARAPARDATRTLLDRTERRDAAVLLTVFFLGLSLWSTASYNETRDNGMERAYLATAQRSLLSADAPVLDHAVAGSAVWGLSTPTTASHGSSPPWAWRRRQARTSPGSSAPRHPGRRPRRRPVRLRTGPAARLRLPRRAPRVVADHPEPGRRRGTVDGPAELPGQQRRLDPGDPENGEAEVAPVRAGANAVYLSMRGGGGHLRVSSETPDMSLCVDTAAVGLLESAD</sequence>
<feature type="transmembrane region" description="Helical" evidence="2">
    <location>
        <begin position="338"/>
        <end position="358"/>
    </location>
</feature>
<dbReference type="Proteomes" id="UP001324287">
    <property type="component" value="Chromosome"/>
</dbReference>
<evidence type="ECO:0000256" key="2">
    <source>
        <dbReference type="SAM" id="Phobius"/>
    </source>
</evidence>
<evidence type="ECO:0000313" key="3">
    <source>
        <dbReference type="EMBL" id="WRL65874.1"/>
    </source>
</evidence>
<feature type="transmembrane region" description="Helical" evidence="2">
    <location>
        <begin position="410"/>
        <end position="429"/>
    </location>
</feature>